<evidence type="ECO:0000256" key="2">
    <source>
        <dbReference type="ARBA" id="ARBA00004371"/>
    </source>
</evidence>
<dbReference type="GO" id="GO:0005634">
    <property type="term" value="C:nucleus"/>
    <property type="evidence" value="ECO:0007669"/>
    <property type="project" value="TreeGrafter"/>
</dbReference>
<evidence type="ECO:0000256" key="7">
    <source>
        <dbReference type="ARBA" id="ARBA00039594"/>
    </source>
</evidence>
<evidence type="ECO:0000259" key="11">
    <source>
        <dbReference type="PROSITE" id="PS51886"/>
    </source>
</evidence>
<evidence type="ECO:0000256" key="1">
    <source>
        <dbReference type="ARBA" id="ARBA00004370"/>
    </source>
</evidence>
<dbReference type="EMBL" id="REGW02000005">
    <property type="protein sequence ID" value="KAE8296617.1"/>
    <property type="molecule type" value="Genomic_DNA"/>
</dbReference>
<evidence type="ECO:0000256" key="3">
    <source>
        <dbReference type="ARBA" id="ARBA00004496"/>
    </source>
</evidence>
<dbReference type="InterPro" id="IPR006571">
    <property type="entry name" value="TLDc_dom"/>
</dbReference>
<dbReference type="GO" id="GO:0016020">
    <property type="term" value="C:membrane"/>
    <property type="evidence" value="ECO:0007669"/>
    <property type="project" value="UniProtKB-SubCell"/>
</dbReference>
<feature type="domain" description="TLDc" evidence="11">
    <location>
        <begin position="128"/>
        <end position="265"/>
    </location>
</feature>
<evidence type="ECO:0000256" key="6">
    <source>
        <dbReference type="ARBA" id="ARBA00023228"/>
    </source>
</evidence>
<evidence type="ECO:0000256" key="5">
    <source>
        <dbReference type="ARBA" id="ARBA00023136"/>
    </source>
</evidence>
<keyword evidence="4" id="KW-0963">Cytoplasm</keyword>
<name>A0A6G0IZ45_LARCR</name>
<evidence type="ECO:0000313" key="13">
    <source>
        <dbReference type="Proteomes" id="UP000424527"/>
    </source>
</evidence>
<comment type="subcellular location">
    <subcellularLocation>
        <location evidence="3">Cytoplasm</location>
    </subcellularLocation>
    <subcellularLocation>
        <location evidence="2">Lysosome</location>
    </subcellularLocation>
    <subcellularLocation>
        <location evidence="1">Membrane</location>
    </subcellularLocation>
</comment>
<dbReference type="Pfam" id="PF07534">
    <property type="entry name" value="TLD"/>
    <property type="match status" value="2"/>
</dbReference>
<gene>
    <name evidence="12" type="ORF">D5F01_LYC05378</name>
</gene>
<dbReference type="PANTHER" id="PTHR23354:SF131">
    <property type="entry name" value="MTOR-ASSOCIATED PROTEIN MEAK7"/>
    <property type="match status" value="1"/>
</dbReference>
<dbReference type="GO" id="GO:0005764">
    <property type="term" value="C:lysosome"/>
    <property type="evidence" value="ECO:0007669"/>
    <property type="project" value="UniProtKB-SubCell"/>
</dbReference>
<sequence>MAMSQRGAGPAATVVTCEQVAEFLQDLISAVVQILVHRGRLQGWKPERMGDDSLGVKLLAEQLCSELKPSDQGGCDVSSLEDWIFRVSQVSLYLEMLVAEGLNVSLSGRPAPTLLPHCRETPWKELKSLLDLPTLMFLAPQLPDSYSAPWRLVFSTRLHGESFTRMVAGLTKRGPTLLLIRDTKGHVFGGFASHAWEIKPQFQESADMPNGLGMGGQHHYFGLWLDSNFGCGHSRARPKCTTYGSPQLSGEEDFTIDSMEVWAVGKPPEPEEGEEGQGKKSILDMDPEVQAMMEMAGKTLHSQGLREPEEDQEQ</sequence>
<protein>
    <recommendedName>
        <fullName evidence="7">MTOR-associated protein MEAK7</fullName>
    </recommendedName>
    <alternativeName>
        <fullName evidence="9">TBC/LysM-associated domain-containing protein 1</fullName>
    </alternativeName>
    <alternativeName>
        <fullName evidence="8">TLD domain-containing protein 1</fullName>
    </alternativeName>
</protein>
<evidence type="ECO:0000256" key="9">
    <source>
        <dbReference type="ARBA" id="ARBA00042134"/>
    </source>
</evidence>
<dbReference type="PROSITE" id="PS51886">
    <property type="entry name" value="TLDC"/>
    <property type="match status" value="1"/>
</dbReference>
<accession>A0A6G0IZ45</accession>
<evidence type="ECO:0000256" key="8">
    <source>
        <dbReference type="ARBA" id="ARBA00041780"/>
    </source>
</evidence>
<reference evidence="12 13" key="1">
    <citation type="submission" date="2019-07" db="EMBL/GenBank/DDBJ databases">
        <title>Chromosome genome assembly for large yellow croaker.</title>
        <authorList>
            <person name="Xiao S."/>
        </authorList>
    </citation>
    <scope>NUCLEOTIDE SEQUENCE [LARGE SCALE GENOMIC DNA]</scope>
    <source>
        <strain evidence="12">JMULYC20181020</strain>
        <tissue evidence="12">Muscle</tissue>
    </source>
</reference>
<keyword evidence="13" id="KW-1185">Reference proteome</keyword>
<comment type="caution">
    <text evidence="12">The sequence shown here is derived from an EMBL/GenBank/DDBJ whole genome shotgun (WGS) entry which is preliminary data.</text>
</comment>
<organism evidence="12 13">
    <name type="scientific">Larimichthys crocea</name>
    <name type="common">Large yellow croaker</name>
    <name type="synonym">Pseudosciaena crocea</name>
    <dbReference type="NCBI Taxonomy" id="215358"/>
    <lineage>
        <taxon>Eukaryota</taxon>
        <taxon>Metazoa</taxon>
        <taxon>Chordata</taxon>
        <taxon>Craniata</taxon>
        <taxon>Vertebrata</taxon>
        <taxon>Euteleostomi</taxon>
        <taxon>Actinopterygii</taxon>
        <taxon>Neopterygii</taxon>
        <taxon>Teleostei</taxon>
        <taxon>Neoteleostei</taxon>
        <taxon>Acanthomorphata</taxon>
        <taxon>Eupercaria</taxon>
        <taxon>Sciaenidae</taxon>
        <taxon>Larimichthys</taxon>
    </lineage>
</organism>
<dbReference type="PANTHER" id="PTHR23354">
    <property type="entry name" value="NUCLEOLAR PROTEIN 7/ESTROGEN RECEPTOR COACTIVATOR-RELATED"/>
    <property type="match status" value="1"/>
</dbReference>
<feature type="region of interest" description="Disordered" evidence="10">
    <location>
        <begin position="293"/>
        <end position="314"/>
    </location>
</feature>
<dbReference type="GO" id="GO:0031929">
    <property type="term" value="P:TOR signaling"/>
    <property type="evidence" value="ECO:0007669"/>
    <property type="project" value="TreeGrafter"/>
</dbReference>
<proteinExistence type="predicted"/>
<dbReference type="SMART" id="SM00584">
    <property type="entry name" value="TLDc"/>
    <property type="match status" value="1"/>
</dbReference>
<keyword evidence="6" id="KW-0458">Lysosome</keyword>
<dbReference type="AlphaFoldDB" id="A0A6G0IZ45"/>
<evidence type="ECO:0000313" key="12">
    <source>
        <dbReference type="EMBL" id="KAE8296617.1"/>
    </source>
</evidence>
<dbReference type="GO" id="GO:0006979">
    <property type="term" value="P:response to oxidative stress"/>
    <property type="evidence" value="ECO:0007669"/>
    <property type="project" value="TreeGrafter"/>
</dbReference>
<feature type="region of interest" description="Disordered" evidence="10">
    <location>
        <begin position="265"/>
        <end position="284"/>
    </location>
</feature>
<dbReference type="Proteomes" id="UP000424527">
    <property type="component" value="Unassembled WGS sequence"/>
</dbReference>
<keyword evidence="5" id="KW-0472">Membrane</keyword>
<evidence type="ECO:0000256" key="4">
    <source>
        <dbReference type="ARBA" id="ARBA00022490"/>
    </source>
</evidence>
<evidence type="ECO:0000256" key="10">
    <source>
        <dbReference type="SAM" id="MobiDB-lite"/>
    </source>
</evidence>